<feature type="transmembrane region" description="Helical" evidence="1">
    <location>
        <begin position="167"/>
        <end position="188"/>
    </location>
</feature>
<keyword evidence="1" id="KW-0812">Transmembrane</keyword>
<dbReference type="Gene3D" id="1.20.1530.20">
    <property type="match status" value="1"/>
</dbReference>
<gene>
    <name evidence="2" type="ORF">SAMN02745213_00686</name>
</gene>
<dbReference type="EMBL" id="FUXX01000007">
    <property type="protein sequence ID" value="SKA59412.1"/>
    <property type="molecule type" value="Genomic_DNA"/>
</dbReference>
<dbReference type="InterPro" id="IPR038770">
    <property type="entry name" value="Na+/solute_symporter_sf"/>
</dbReference>
<feature type="transmembrane region" description="Helical" evidence="1">
    <location>
        <begin position="136"/>
        <end position="155"/>
    </location>
</feature>
<keyword evidence="1" id="KW-0472">Membrane</keyword>
<feature type="transmembrane region" description="Helical" evidence="1">
    <location>
        <begin position="43"/>
        <end position="60"/>
    </location>
</feature>
<feature type="transmembrane region" description="Helical" evidence="1">
    <location>
        <begin position="103"/>
        <end position="124"/>
    </location>
</feature>
<dbReference type="AlphaFoldDB" id="A0A1T4V3B5"/>
<keyword evidence="1" id="KW-1133">Transmembrane helix</keyword>
<protein>
    <submittedName>
        <fullName evidence="2">Bile acid:Na+ symporter, BASS family</fullName>
    </submittedName>
</protein>
<accession>A0A1T4V3B5</accession>
<reference evidence="3" key="1">
    <citation type="submission" date="2017-02" db="EMBL/GenBank/DDBJ databases">
        <authorList>
            <person name="Varghese N."/>
            <person name="Submissions S."/>
        </authorList>
    </citation>
    <scope>NUCLEOTIDE SEQUENCE [LARGE SCALE GENOMIC DNA]</scope>
    <source>
        <strain evidence="3">DSM 3072</strain>
    </source>
</reference>
<organism evidence="2 3">
    <name type="scientific">Succinivibrio dextrinosolvens DSM 3072</name>
    <dbReference type="NCBI Taxonomy" id="1123324"/>
    <lineage>
        <taxon>Bacteria</taxon>
        <taxon>Pseudomonadati</taxon>
        <taxon>Pseudomonadota</taxon>
        <taxon>Gammaproteobacteria</taxon>
        <taxon>Aeromonadales</taxon>
        <taxon>Succinivibrionaceae</taxon>
        <taxon>Succinivibrio</taxon>
    </lineage>
</organism>
<dbReference type="InterPro" id="IPR016833">
    <property type="entry name" value="Put_Na-Bile_cotransptr"/>
</dbReference>
<feature type="transmembrane region" description="Helical" evidence="1">
    <location>
        <begin position="72"/>
        <end position="91"/>
    </location>
</feature>
<sequence>MLLEFLKKLRPYTLLIAVSLGFLVFCFFTYVEWSAPLKPVAHAAGESLLVILFFILFFAFSKITLHQMMPRAWHFILIVYQIATTAILAFYLKNFPDSCDTVILEGILICLITPTAASASVITGKLGGNESALTTYIIFSNLAAAVAIPLLFPLFCDMGNNTFLHDCFLILKHISPILVLPLVLTVLIRTFTPKLHQFIIRKTKDIGFYMWAFIIVVVSAKTFSNIAASDKSTLEITIMAAIGFIMTIMQFALAKGIGQFGHQRISAGQALGQKNMVFGLWVTLTYLTPTVAIIPGTYIIWQNIVNAWQMWYRERNLRRWEKNGEQVYQE</sequence>
<dbReference type="Pfam" id="PF13593">
    <property type="entry name" value="SBF_like"/>
    <property type="match status" value="1"/>
</dbReference>
<evidence type="ECO:0000313" key="3">
    <source>
        <dbReference type="Proteomes" id="UP000242432"/>
    </source>
</evidence>
<feature type="transmembrane region" description="Helical" evidence="1">
    <location>
        <begin position="234"/>
        <end position="254"/>
    </location>
</feature>
<dbReference type="STRING" id="83771.SAMN02910357_01404"/>
<feature type="transmembrane region" description="Helical" evidence="1">
    <location>
        <begin position="12"/>
        <end position="31"/>
    </location>
</feature>
<keyword evidence="3" id="KW-1185">Reference proteome</keyword>
<evidence type="ECO:0000256" key="1">
    <source>
        <dbReference type="SAM" id="Phobius"/>
    </source>
</evidence>
<feature type="transmembrane region" description="Helical" evidence="1">
    <location>
        <begin position="208"/>
        <end position="228"/>
    </location>
</feature>
<feature type="transmembrane region" description="Helical" evidence="1">
    <location>
        <begin position="275"/>
        <end position="301"/>
    </location>
</feature>
<dbReference type="Proteomes" id="UP000242432">
    <property type="component" value="Unassembled WGS sequence"/>
</dbReference>
<dbReference type="RefSeq" id="WP_078928234.1">
    <property type="nucleotide sequence ID" value="NZ_FUXX01000007.1"/>
</dbReference>
<name>A0A1T4V3B5_9GAMM</name>
<evidence type="ECO:0000313" key="2">
    <source>
        <dbReference type="EMBL" id="SKA59412.1"/>
    </source>
</evidence>
<proteinExistence type="predicted"/>